<keyword evidence="2" id="KW-1185">Reference proteome</keyword>
<proteinExistence type="predicted"/>
<evidence type="ECO:0000313" key="2">
    <source>
        <dbReference type="Proteomes" id="UP000004457"/>
    </source>
</evidence>
<name>C0EMC1_NEIFL</name>
<dbReference type="EMBL" id="ACEN01000028">
    <property type="protein sequence ID" value="EEG33829.1"/>
    <property type="molecule type" value="Genomic_DNA"/>
</dbReference>
<protein>
    <submittedName>
        <fullName evidence="1">Uncharacterized protein</fullName>
    </submittedName>
</protein>
<comment type="caution">
    <text evidence="1">The sequence shown here is derived from an EMBL/GenBank/DDBJ whole genome shotgun (WGS) entry which is preliminary data.</text>
</comment>
<dbReference type="AlphaFoldDB" id="C0EMC1"/>
<organism evidence="1 2">
    <name type="scientific">Neisseria flavescens NRL30031/H210</name>
    <dbReference type="NCBI Taxonomy" id="546264"/>
    <lineage>
        <taxon>Bacteria</taxon>
        <taxon>Pseudomonadati</taxon>
        <taxon>Pseudomonadota</taxon>
        <taxon>Betaproteobacteria</taxon>
        <taxon>Neisseriales</taxon>
        <taxon>Neisseriaceae</taxon>
        <taxon>Neisseria</taxon>
    </lineage>
</organism>
<evidence type="ECO:0000313" key="1">
    <source>
        <dbReference type="EMBL" id="EEG33829.1"/>
    </source>
</evidence>
<sequence length="40" mass="4860">MKCRLKIFMFSDGIFLKRLILSITETAKIKMDKFLVRNFY</sequence>
<reference evidence="1 2" key="1">
    <citation type="submission" date="2009-01" db="EMBL/GenBank/DDBJ databases">
        <authorList>
            <person name="Fulton L."/>
            <person name="Clifton S."/>
            <person name="Chinwalla A.T."/>
            <person name="Mitreva M."/>
            <person name="Sodergren E."/>
            <person name="Weinstock G."/>
            <person name="Clifton S."/>
            <person name="Dooling D.J."/>
            <person name="Fulton B."/>
            <person name="Minx P."/>
            <person name="Pepin K.H."/>
            <person name="Johnson M."/>
            <person name="Bhonagiri V."/>
            <person name="Nash W.E."/>
            <person name="Mardis E.R."/>
            <person name="Wilson R.K."/>
        </authorList>
    </citation>
    <scope>NUCLEOTIDE SEQUENCE [LARGE SCALE GENOMIC DNA]</scope>
    <source>
        <strain evidence="1 2">NRL30031/H210</strain>
    </source>
</reference>
<gene>
    <name evidence="1" type="ORF">NEIFLAOT_01092</name>
</gene>
<accession>C0EMC1</accession>
<dbReference type="Proteomes" id="UP000004457">
    <property type="component" value="Unassembled WGS sequence"/>
</dbReference>